<proteinExistence type="predicted"/>
<sequence>MEIIEIQDKYNPLKVWVIKRSKCSHYYVNQKINGKLFYSKFSRTRKKNLKNAVLFDF</sequence>
<reference evidence="1 2" key="1">
    <citation type="submission" date="2023-03" db="EMBL/GenBank/DDBJ databases">
        <title>Bacillus Genome Sequencing.</title>
        <authorList>
            <person name="Dunlap C."/>
        </authorList>
    </citation>
    <scope>NUCLEOTIDE SEQUENCE [LARGE SCALE GENOMIC DNA]</scope>
    <source>
        <strain evidence="1 2">B-14544</strain>
    </source>
</reference>
<dbReference type="RefSeq" id="WP_327969072.1">
    <property type="nucleotide sequence ID" value="NZ_JARMQG010000248.1"/>
</dbReference>
<protein>
    <submittedName>
        <fullName evidence="1">Uncharacterized protein</fullName>
    </submittedName>
</protein>
<organism evidence="1 2">
    <name type="scientific">Bacillus xiapuensis</name>
    <dbReference type="NCBI Taxonomy" id="2014075"/>
    <lineage>
        <taxon>Bacteria</taxon>
        <taxon>Bacillati</taxon>
        <taxon>Bacillota</taxon>
        <taxon>Bacilli</taxon>
        <taxon>Bacillales</taxon>
        <taxon>Bacillaceae</taxon>
        <taxon>Bacillus</taxon>
    </lineage>
</organism>
<accession>A0ABU6NCL5</accession>
<dbReference type="EMBL" id="JARMQG010000248">
    <property type="protein sequence ID" value="MED3563968.1"/>
    <property type="molecule type" value="Genomic_DNA"/>
</dbReference>
<name>A0ABU6NCL5_9BACI</name>
<evidence type="ECO:0000313" key="2">
    <source>
        <dbReference type="Proteomes" id="UP001330749"/>
    </source>
</evidence>
<evidence type="ECO:0000313" key="1">
    <source>
        <dbReference type="EMBL" id="MED3563968.1"/>
    </source>
</evidence>
<keyword evidence="2" id="KW-1185">Reference proteome</keyword>
<comment type="caution">
    <text evidence="1">The sequence shown here is derived from an EMBL/GenBank/DDBJ whole genome shotgun (WGS) entry which is preliminary data.</text>
</comment>
<gene>
    <name evidence="1" type="ORF">P4447_16200</name>
</gene>
<dbReference type="Proteomes" id="UP001330749">
    <property type="component" value="Unassembled WGS sequence"/>
</dbReference>